<sequence length="238" mass="27136">MPNPNYNSSIHCGILDADIGNQEKLSHFIDKVPFLSLKETYTSPLEADSSQSFHLLDVVFINSDLPYISGLDWIVSKSIPPKFVLLSKELSDAAYAFDNDALDFIYDLNFTRFYKAANKIKRSKDARYSVASSKSLFVKSENRINKIPFDDIIFIEAQNNYIHINTKKKKYTTLMKLKEAEAILPQHQFIRIQKSFIVNKSFVQAIEGNAVVVNENLFNISRPLKKKVIASITQGYLV</sequence>
<dbReference type="KEGG" id="fya:KMW28_12115"/>
<dbReference type="InterPro" id="IPR046947">
    <property type="entry name" value="LytR-like"/>
</dbReference>
<keyword evidence="2" id="KW-0238">DNA-binding</keyword>
<dbReference type="GO" id="GO:0003677">
    <property type="term" value="F:DNA binding"/>
    <property type="evidence" value="ECO:0007669"/>
    <property type="project" value="UniProtKB-KW"/>
</dbReference>
<evidence type="ECO:0000313" key="3">
    <source>
        <dbReference type="Proteomes" id="UP000678679"/>
    </source>
</evidence>
<organism evidence="2 3">
    <name type="scientific">Flammeovirga yaeyamensis</name>
    <dbReference type="NCBI Taxonomy" id="367791"/>
    <lineage>
        <taxon>Bacteria</taxon>
        <taxon>Pseudomonadati</taxon>
        <taxon>Bacteroidota</taxon>
        <taxon>Cytophagia</taxon>
        <taxon>Cytophagales</taxon>
        <taxon>Flammeovirgaceae</taxon>
        <taxon>Flammeovirga</taxon>
    </lineage>
</organism>
<reference evidence="2 3" key="1">
    <citation type="submission" date="2021-05" db="EMBL/GenBank/DDBJ databases">
        <title>Comparative genomic studies on the polysaccharide-degrading batcterial strains of the Flammeovirga genus.</title>
        <authorList>
            <person name="Zewei F."/>
            <person name="Zheng Z."/>
            <person name="Yu L."/>
            <person name="Ruyue G."/>
            <person name="Yanhong M."/>
            <person name="Yuanyuan C."/>
            <person name="Jingyan G."/>
            <person name="Wenjun H."/>
        </authorList>
    </citation>
    <scope>NUCLEOTIDE SEQUENCE [LARGE SCALE GENOMIC DNA]</scope>
    <source>
        <strain evidence="2 3">NBRC:100898</strain>
    </source>
</reference>
<dbReference type="PROSITE" id="PS50930">
    <property type="entry name" value="HTH_LYTTR"/>
    <property type="match status" value="1"/>
</dbReference>
<dbReference type="EMBL" id="CP076132">
    <property type="protein sequence ID" value="QWG00398.1"/>
    <property type="molecule type" value="Genomic_DNA"/>
</dbReference>
<dbReference type="Proteomes" id="UP000678679">
    <property type="component" value="Chromosome 1"/>
</dbReference>
<dbReference type="GO" id="GO:0000156">
    <property type="term" value="F:phosphorelay response regulator activity"/>
    <property type="evidence" value="ECO:0007669"/>
    <property type="project" value="InterPro"/>
</dbReference>
<keyword evidence="3" id="KW-1185">Reference proteome</keyword>
<proteinExistence type="predicted"/>
<evidence type="ECO:0000259" key="1">
    <source>
        <dbReference type="PROSITE" id="PS50930"/>
    </source>
</evidence>
<feature type="domain" description="HTH LytTR-type" evidence="1">
    <location>
        <begin position="136"/>
        <end position="207"/>
    </location>
</feature>
<name>A0AAX1N399_9BACT</name>
<dbReference type="Gene3D" id="2.40.50.1020">
    <property type="entry name" value="LytTr DNA-binding domain"/>
    <property type="match status" value="1"/>
</dbReference>
<dbReference type="RefSeq" id="WP_169663195.1">
    <property type="nucleotide sequence ID" value="NZ_CP076132.1"/>
</dbReference>
<accession>A0AAX1N399</accession>
<dbReference type="InterPro" id="IPR007492">
    <property type="entry name" value="LytTR_DNA-bd_dom"/>
</dbReference>
<dbReference type="Pfam" id="PF04397">
    <property type="entry name" value="LytTR"/>
    <property type="match status" value="1"/>
</dbReference>
<dbReference type="PANTHER" id="PTHR37299:SF1">
    <property type="entry name" value="STAGE 0 SPORULATION PROTEIN A HOMOLOG"/>
    <property type="match status" value="1"/>
</dbReference>
<protein>
    <submittedName>
        <fullName evidence="2">LytTR family transcriptional regulator DNA-binding domain-containing protein</fullName>
    </submittedName>
</protein>
<evidence type="ECO:0000313" key="2">
    <source>
        <dbReference type="EMBL" id="QWG00398.1"/>
    </source>
</evidence>
<dbReference type="PANTHER" id="PTHR37299">
    <property type="entry name" value="TRANSCRIPTIONAL REGULATOR-RELATED"/>
    <property type="match status" value="1"/>
</dbReference>
<dbReference type="SMART" id="SM00850">
    <property type="entry name" value="LytTR"/>
    <property type="match status" value="1"/>
</dbReference>
<gene>
    <name evidence="2" type="ORF">KMW28_12115</name>
</gene>
<dbReference type="AlphaFoldDB" id="A0AAX1N399"/>